<dbReference type="Gene3D" id="1.20.120.450">
    <property type="entry name" value="dinb family like domain"/>
    <property type="match status" value="1"/>
</dbReference>
<dbReference type="AlphaFoldDB" id="A0A518G5K3"/>
<evidence type="ECO:0000313" key="1">
    <source>
        <dbReference type="EMBL" id="QDV23870.1"/>
    </source>
</evidence>
<accession>A0A518G5K3</accession>
<reference evidence="1 2" key="1">
    <citation type="submission" date="2019-02" db="EMBL/GenBank/DDBJ databases">
        <title>Deep-cultivation of Planctomycetes and their phenomic and genomic characterization uncovers novel biology.</title>
        <authorList>
            <person name="Wiegand S."/>
            <person name="Jogler M."/>
            <person name="Boedeker C."/>
            <person name="Pinto D."/>
            <person name="Vollmers J."/>
            <person name="Rivas-Marin E."/>
            <person name="Kohn T."/>
            <person name="Peeters S.H."/>
            <person name="Heuer A."/>
            <person name="Rast P."/>
            <person name="Oberbeckmann S."/>
            <person name="Bunk B."/>
            <person name="Jeske O."/>
            <person name="Meyerdierks A."/>
            <person name="Storesund J.E."/>
            <person name="Kallscheuer N."/>
            <person name="Luecker S."/>
            <person name="Lage O.M."/>
            <person name="Pohl T."/>
            <person name="Merkel B.J."/>
            <person name="Hornburger P."/>
            <person name="Mueller R.-W."/>
            <person name="Bruemmer F."/>
            <person name="Labrenz M."/>
            <person name="Spormann A.M."/>
            <person name="Op den Camp H."/>
            <person name="Overmann J."/>
            <person name="Amann R."/>
            <person name="Jetten M.S.M."/>
            <person name="Mascher T."/>
            <person name="Medema M.H."/>
            <person name="Devos D.P."/>
            <person name="Kaster A.-K."/>
            <person name="Ovreas L."/>
            <person name="Rohde M."/>
            <person name="Galperin M.Y."/>
            <person name="Jogler C."/>
        </authorList>
    </citation>
    <scope>NUCLEOTIDE SEQUENCE [LARGE SCALE GENOMIC DNA]</scope>
    <source>
        <strain evidence="1 2">Q31a</strain>
    </source>
</reference>
<evidence type="ECO:0008006" key="3">
    <source>
        <dbReference type="Google" id="ProtNLM"/>
    </source>
</evidence>
<dbReference type="KEGG" id="ahel:Q31a_21790"/>
<dbReference type="Proteomes" id="UP000318017">
    <property type="component" value="Chromosome"/>
</dbReference>
<gene>
    <name evidence="1" type="ORF">Q31a_21790</name>
</gene>
<sequence>MLERESAINKFQLGVFSLVVKDIASENLYTAGSGHGHSPIWLLGHLAICAEIGQGMLGGAIEHDSWLPIFGAGSSGQVERDASFSKDGFVDATITGYEKLQALAMDPAAGSLLELDHGFAPFANTPISNVGDFVGLLLTNHFGFHLAQLSSCRRERGHSYLF</sequence>
<evidence type="ECO:0000313" key="2">
    <source>
        <dbReference type="Proteomes" id="UP000318017"/>
    </source>
</evidence>
<organism evidence="1 2">
    <name type="scientific">Aureliella helgolandensis</name>
    <dbReference type="NCBI Taxonomy" id="2527968"/>
    <lineage>
        <taxon>Bacteria</taxon>
        <taxon>Pseudomonadati</taxon>
        <taxon>Planctomycetota</taxon>
        <taxon>Planctomycetia</taxon>
        <taxon>Pirellulales</taxon>
        <taxon>Pirellulaceae</taxon>
        <taxon>Aureliella</taxon>
    </lineage>
</organism>
<dbReference type="RefSeq" id="WP_145077106.1">
    <property type="nucleotide sequence ID" value="NZ_CP036298.1"/>
</dbReference>
<dbReference type="OrthoDB" id="268680at2"/>
<dbReference type="InterPro" id="IPR034660">
    <property type="entry name" value="DinB/YfiT-like"/>
</dbReference>
<proteinExistence type="predicted"/>
<keyword evidence="2" id="KW-1185">Reference proteome</keyword>
<protein>
    <recommendedName>
        <fullName evidence="3">DinB superfamily protein</fullName>
    </recommendedName>
</protein>
<name>A0A518G5K3_9BACT</name>
<dbReference type="EMBL" id="CP036298">
    <property type="protein sequence ID" value="QDV23870.1"/>
    <property type="molecule type" value="Genomic_DNA"/>
</dbReference>